<dbReference type="GeneID" id="39749718"/>
<keyword evidence="2" id="KW-1185">Reference proteome</keyword>
<evidence type="ECO:0000313" key="2">
    <source>
        <dbReference type="Proteomes" id="UP000195521"/>
    </source>
</evidence>
<protein>
    <submittedName>
        <fullName evidence="1">Uncharacterized protein</fullName>
    </submittedName>
</protein>
<sequence length="310" mass="36242">MQIFLNEIEDLVNEEQVDYNFAEKEEFMNNTCRKLIEKKEKTKGNSFSIQQKINLFLGEVNFINHVFDEYSNENERKKKIADSYKQQQSENSVKVEEEELFTKEQNEILKDLIFLELGLNESSPNANDAKKFLLNICENLEKIENKEFILTTKKALDIRIDDFRKNEISENYFSKAIHEIYVDTVNQLVHEVEKKENMLKQDTMEDSVNIAMEEIPKTDLILEPSVEGMEMANQVVKQCETYNNPTPLPEKDKTGGEVVVFGGNVAHRKNKKDQQVVHSNYFHKKKMKLVQRWQKVAQESKLMNDSDASV</sequence>
<dbReference type="Proteomes" id="UP000195521">
    <property type="component" value="Unassembled WGS sequence"/>
</dbReference>
<dbReference type="EMBL" id="BDQF01000014">
    <property type="protein sequence ID" value="GAW82980.1"/>
    <property type="molecule type" value="Genomic_DNA"/>
</dbReference>
<dbReference type="AlphaFoldDB" id="A0A1Y1JL49"/>
<dbReference type="RefSeq" id="XP_028545569.1">
    <property type="nucleotide sequence ID" value="XM_028689768.1"/>
</dbReference>
<evidence type="ECO:0000313" key="1">
    <source>
        <dbReference type="EMBL" id="GAW82980.1"/>
    </source>
</evidence>
<name>A0A1Y1JL49_PLAGO</name>
<proteinExistence type="predicted"/>
<accession>A0A1Y1JL49</accession>
<comment type="caution">
    <text evidence="1">The sequence shown here is derived from an EMBL/GenBank/DDBJ whole genome shotgun (WGS) entry which is preliminary data.</text>
</comment>
<gene>
    <name evidence="1" type="ORF">PGO_132520</name>
</gene>
<dbReference type="OrthoDB" id="392389at2759"/>
<dbReference type="OMA" id="FHKKKMK"/>
<organism evidence="1 2">
    <name type="scientific">Plasmodium gonderi</name>
    <dbReference type="NCBI Taxonomy" id="77519"/>
    <lineage>
        <taxon>Eukaryota</taxon>
        <taxon>Sar</taxon>
        <taxon>Alveolata</taxon>
        <taxon>Apicomplexa</taxon>
        <taxon>Aconoidasida</taxon>
        <taxon>Haemosporida</taxon>
        <taxon>Plasmodiidae</taxon>
        <taxon>Plasmodium</taxon>
        <taxon>Plasmodium (Plasmodium)</taxon>
    </lineage>
</organism>
<reference evidence="2" key="1">
    <citation type="submission" date="2017-04" db="EMBL/GenBank/DDBJ databases">
        <title>Plasmodium gonderi genome.</title>
        <authorList>
            <person name="Arisue N."/>
            <person name="Honma H."/>
            <person name="Kawai S."/>
            <person name="Tougan T."/>
            <person name="Tanabe K."/>
            <person name="Horii T."/>
        </authorList>
    </citation>
    <scope>NUCLEOTIDE SEQUENCE [LARGE SCALE GENOMIC DNA]</scope>
    <source>
        <strain evidence="2">ATCC 30045</strain>
    </source>
</reference>